<dbReference type="PANTHER" id="PTHR18962:SF0">
    <property type="entry name" value="COILED-COIL DOMAIN-CONTAINING PROTEIN 39"/>
    <property type="match status" value="1"/>
</dbReference>
<protein>
    <submittedName>
        <fullName evidence="3">TPR/MLP1/MLP2-like protein, putative</fullName>
    </submittedName>
</protein>
<evidence type="ECO:0000313" key="3">
    <source>
        <dbReference type="EMBL" id="AYU81204.1"/>
    </source>
</evidence>
<name>A0A3Q8IFA9_LEIDO</name>
<dbReference type="Proteomes" id="UP000274082">
    <property type="component" value="Chromosome 31"/>
</dbReference>
<evidence type="ECO:0000313" key="4">
    <source>
        <dbReference type="Proteomes" id="UP000274082"/>
    </source>
</evidence>
<feature type="coiled-coil region" evidence="2">
    <location>
        <begin position="15"/>
        <end position="196"/>
    </location>
</feature>
<dbReference type="VEuPathDB" id="TriTrypDB:LDHU3_31.0300"/>
<feature type="coiled-coil region" evidence="2">
    <location>
        <begin position="253"/>
        <end position="413"/>
    </location>
</feature>
<dbReference type="GO" id="GO:0005930">
    <property type="term" value="C:axoneme"/>
    <property type="evidence" value="ECO:0007669"/>
    <property type="project" value="InterPro"/>
</dbReference>
<dbReference type="InterPro" id="IPR033290">
    <property type="entry name" value="CCDC39"/>
</dbReference>
<reference evidence="3 4" key="1">
    <citation type="journal article" date="2018" name="Sci. Rep.">
        <title>A complete Leishmania donovani reference genome identifies novel genetic variations associated with virulence.</title>
        <authorList>
            <person name="Lypaczewski P."/>
            <person name="Hoshizaki J."/>
            <person name="Zhang W.-W."/>
            <person name="McCall L.-I."/>
            <person name="Torcivia-Rodriguez J."/>
            <person name="Simonyan V."/>
            <person name="Kaur A."/>
            <person name="Dewar K."/>
            <person name="Matlashewski G."/>
        </authorList>
    </citation>
    <scope>NUCLEOTIDE SEQUENCE [LARGE SCALE GENOMIC DNA]</scope>
    <source>
        <strain evidence="3 4">LdCL</strain>
    </source>
</reference>
<dbReference type="Pfam" id="PF24161">
    <property type="entry name" value="CCDC39"/>
    <property type="match status" value="1"/>
</dbReference>
<keyword evidence="4" id="KW-1185">Reference proteome</keyword>
<proteinExistence type="predicted"/>
<keyword evidence="1 2" id="KW-0175">Coiled coil</keyword>
<dbReference type="GO" id="GO:0003341">
    <property type="term" value="P:cilium movement"/>
    <property type="evidence" value="ECO:0007669"/>
    <property type="project" value="InterPro"/>
</dbReference>
<dbReference type="VEuPathDB" id="TriTrypDB:LdCL_310007500"/>
<dbReference type="VEuPathDB" id="TriTrypDB:LdBPK_310240.1"/>
<sequence length="859" mass="99946">MNLDVVDATAEALPLELLNNTNKELTAQLTRFEQQLEERQGGVEDQRRRLQFMKEHLGNVRAEIVNTQSLSETKKRELESEESMCRVMERECARLQQRQTQLERSAEDVRDRLTSVQDRIFHGNLKIEELKTTLDYNQEELEQWDEARRQKEEDELAIARYCKLDEAKVKQLTQHIEKLETTVRRQRKQLDEEMLATQHVQGELDRVANEYRKLHDDRSGMLDEWEQVVRTIAERDEAIRIAAEQYADGVAWIQKRQQLKKSLSESLEEAKEETAVINYTIQEREKTSQKLQEAVPVLTQQVQSIQDEVDALREEASRATRDKRAAILQLQETITEIERRNKELTMTEKRRATVAERLKEEEMAATDLQKQADFIAQLLKDAETASHNVAKDIEQLKTAAFKANQELSDVRAAQTTTLGEISGAQAQGKNYNAKINQLDGESFSQQGVLYNIEFSVQQMEKRVGRAKGERTEEERKELHGKIDLLQATLDELEKQNRILQNQVKRVREEMRQSTMLIEKLEMTKKRSLEEVLERDLHCTHDEREEKKLEKQREDLFIKVDTLELQLRRMRNALRAKDAELLTLEEKKRQLEADVAEREAEIEVHHRLLKMEAKLAEEERKRLVTELLDRQKNLTAVKNRQEVLVGRMDPAQARLSQVQLVIAAAKEREDLQYRGDSLDTRIRRMEKEMLKLEKTIAVIKASNAQYKHKFDKVSDKDEEVQTQKALTTKFKELKSAISRRALEANDFQATTRNKQEELRALSFEKERVGHTQQQMLQQYEAVTQDILTLRETSVRYDQTIGKAKENVDAAVARDVELVCARERLDNTVAQLLSLSREAGDEVLDVVKQMLAAHQLSIESA</sequence>
<dbReference type="GO" id="GO:0036159">
    <property type="term" value="P:inner dynein arm assembly"/>
    <property type="evidence" value="ECO:0007669"/>
    <property type="project" value="InterPro"/>
</dbReference>
<evidence type="ECO:0000256" key="2">
    <source>
        <dbReference type="SAM" id="Coils"/>
    </source>
</evidence>
<evidence type="ECO:0000256" key="1">
    <source>
        <dbReference type="ARBA" id="ARBA00023054"/>
    </source>
</evidence>
<dbReference type="EMBL" id="CP029530">
    <property type="protein sequence ID" value="AYU81204.1"/>
    <property type="molecule type" value="Genomic_DNA"/>
</dbReference>
<organism evidence="3 4">
    <name type="scientific">Leishmania donovani</name>
    <dbReference type="NCBI Taxonomy" id="5661"/>
    <lineage>
        <taxon>Eukaryota</taxon>
        <taxon>Discoba</taxon>
        <taxon>Euglenozoa</taxon>
        <taxon>Kinetoplastea</taxon>
        <taxon>Metakinetoplastina</taxon>
        <taxon>Trypanosomatida</taxon>
        <taxon>Trypanosomatidae</taxon>
        <taxon>Leishmaniinae</taxon>
        <taxon>Leishmania</taxon>
    </lineage>
</organism>
<feature type="coiled-coil region" evidence="2">
    <location>
        <begin position="674"/>
        <end position="701"/>
    </location>
</feature>
<gene>
    <name evidence="3" type="ORF">LdCL_310007500</name>
</gene>
<dbReference type="GO" id="GO:0060285">
    <property type="term" value="P:cilium-dependent cell motility"/>
    <property type="evidence" value="ECO:0007669"/>
    <property type="project" value="TreeGrafter"/>
</dbReference>
<dbReference type="AlphaFoldDB" id="A0A3Q8IFA9"/>
<dbReference type="PANTHER" id="PTHR18962">
    <property type="entry name" value="COILED-COIL DOMAIN-CONTAINING PROTEIN 39"/>
    <property type="match status" value="1"/>
</dbReference>
<feature type="coiled-coil region" evidence="2">
    <location>
        <begin position="456"/>
        <end position="625"/>
    </location>
</feature>
<accession>A0A3Q8IFA9</accession>
<dbReference type="OrthoDB" id="10259720at2759"/>